<accession>A0A1C3VPT0</accession>
<evidence type="ECO:0000313" key="2">
    <source>
        <dbReference type="EMBL" id="SCB29772.1"/>
    </source>
</evidence>
<name>A0A1C3VPT0_9BRAD</name>
<feature type="transmembrane region" description="Helical" evidence="1">
    <location>
        <begin position="12"/>
        <end position="36"/>
    </location>
</feature>
<gene>
    <name evidence="2" type="ORF">GA0061099_1004370</name>
</gene>
<sequence length="39" mass="4461">MLRVSRAWRQLLWFVALWAAGVIALLAIAVPIRWLLKTG</sequence>
<protein>
    <recommendedName>
        <fullName evidence="4">DUF2474 family protein</fullName>
    </recommendedName>
</protein>
<dbReference type="EMBL" id="FMAE01000004">
    <property type="protein sequence ID" value="SCB29772.1"/>
    <property type="molecule type" value="Genomic_DNA"/>
</dbReference>
<evidence type="ECO:0008006" key="4">
    <source>
        <dbReference type="Google" id="ProtNLM"/>
    </source>
</evidence>
<keyword evidence="1" id="KW-1133">Transmembrane helix</keyword>
<organism evidence="2 3">
    <name type="scientific">Bradyrhizobium yuanmingense</name>
    <dbReference type="NCBI Taxonomy" id="108015"/>
    <lineage>
        <taxon>Bacteria</taxon>
        <taxon>Pseudomonadati</taxon>
        <taxon>Pseudomonadota</taxon>
        <taxon>Alphaproteobacteria</taxon>
        <taxon>Hyphomicrobiales</taxon>
        <taxon>Nitrobacteraceae</taxon>
        <taxon>Bradyrhizobium</taxon>
    </lineage>
</organism>
<evidence type="ECO:0000256" key="1">
    <source>
        <dbReference type="SAM" id="Phobius"/>
    </source>
</evidence>
<evidence type="ECO:0000313" key="3">
    <source>
        <dbReference type="Proteomes" id="UP000183174"/>
    </source>
</evidence>
<dbReference type="Proteomes" id="UP000183174">
    <property type="component" value="Unassembled WGS sequence"/>
</dbReference>
<proteinExistence type="predicted"/>
<keyword evidence="1" id="KW-0812">Transmembrane</keyword>
<keyword evidence="1" id="KW-0472">Membrane</keyword>
<reference evidence="2 3" key="1">
    <citation type="submission" date="2016-08" db="EMBL/GenBank/DDBJ databases">
        <authorList>
            <person name="Seilhamer J.J."/>
        </authorList>
    </citation>
    <scope>NUCLEOTIDE SEQUENCE [LARGE SCALE GENOMIC DNA]</scope>
    <source>
        <strain evidence="2 3">CCBAU 10071</strain>
    </source>
</reference>
<dbReference type="AlphaFoldDB" id="A0A1C3VPT0"/>